<name>A0A1F7RRD5_9BACT</name>
<comment type="caution">
    <text evidence="1">The sequence shown here is derived from an EMBL/GenBank/DDBJ whole genome shotgun (WGS) entry which is preliminary data.</text>
</comment>
<sequence length="158" mass="17703">MKKLFFISIVLCFILAGFQKTDALIVKYTVDELAARSELVIVGEVAALKARWNKDQEPIYTEITVTVDEIWKGNPETKTVTIEQVGGTSDGTTLIVPDAAEFKTGMKVILFIDRREDMTDLAGWFQGKFNIDGDMAIQEKTGYKIPVSELKTLVNQHK</sequence>
<evidence type="ECO:0000313" key="2">
    <source>
        <dbReference type="Proteomes" id="UP000179266"/>
    </source>
</evidence>
<proteinExistence type="predicted"/>
<dbReference type="Proteomes" id="UP000179266">
    <property type="component" value="Unassembled WGS sequence"/>
</dbReference>
<dbReference type="EMBL" id="MGDD01000241">
    <property type="protein sequence ID" value="OGL44093.1"/>
    <property type="molecule type" value="Genomic_DNA"/>
</dbReference>
<dbReference type="AlphaFoldDB" id="A0A1F7RRD5"/>
<reference evidence="1 2" key="1">
    <citation type="journal article" date="2016" name="Nat. Commun.">
        <title>Thousands of microbial genomes shed light on interconnected biogeochemical processes in an aquifer system.</title>
        <authorList>
            <person name="Anantharaman K."/>
            <person name="Brown C.T."/>
            <person name="Hug L.A."/>
            <person name="Sharon I."/>
            <person name="Castelle C.J."/>
            <person name="Probst A.J."/>
            <person name="Thomas B.C."/>
            <person name="Singh A."/>
            <person name="Wilkins M.J."/>
            <person name="Karaoz U."/>
            <person name="Brodie E.L."/>
            <person name="Williams K.H."/>
            <person name="Hubbard S.S."/>
            <person name="Banfield J.F."/>
        </authorList>
    </citation>
    <scope>NUCLEOTIDE SEQUENCE [LARGE SCALE GENOMIC DNA]</scope>
</reference>
<evidence type="ECO:0000313" key="1">
    <source>
        <dbReference type="EMBL" id="OGL44093.1"/>
    </source>
</evidence>
<accession>A0A1F7RRD5</accession>
<organism evidence="1 2">
    <name type="scientific">Candidatus Schekmanbacteria bacterium RBG_13_48_7</name>
    <dbReference type="NCBI Taxonomy" id="1817878"/>
    <lineage>
        <taxon>Bacteria</taxon>
        <taxon>Candidatus Schekmaniibacteriota</taxon>
    </lineage>
</organism>
<protein>
    <submittedName>
        <fullName evidence="1">Uncharacterized protein</fullName>
    </submittedName>
</protein>
<gene>
    <name evidence="1" type="ORF">A2161_16975</name>
</gene>